<dbReference type="EMBL" id="JAGPYM010000024">
    <property type="protein sequence ID" value="KAH6881139.1"/>
    <property type="molecule type" value="Genomic_DNA"/>
</dbReference>
<reference evidence="2 3" key="1">
    <citation type="journal article" date="2021" name="Nat. Commun.">
        <title>Genetic determinants of endophytism in the Arabidopsis root mycobiome.</title>
        <authorList>
            <person name="Mesny F."/>
            <person name="Miyauchi S."/>
            <person name="Thiergart T."/>
            <person name="Pickel B."/>
            <person name="Atanasova L."/>
            <person name="Karlsson M."/>
            <person name="Huettel B."/>
            <person name="Barry K.W."/>
            <person name="Haridas S."/>
            <person name="Chen C."/>
            <person name="Bauer D."/>
            <person name="Andreopoulos W."/>
            <person name="Pangilinan J."/>
            <person name="LaButti K."/>
            <person name="Riley R."/>
            <person name="Lipzen A."/>
            <person name="Clum A."/>
            <person name="Drula E."/>
            <person name="Henrissat B."/>
            <person name="Kohler A."/>
            <person name="Grigoriev I.V."/>
            <person name="Martin F.M."/>
            <person name="Hacquard S."/>
        </authorList>
    </citation>
    <scope>NUCLEOTIDE SEQUENCE [LARGE SCALE GENOMIC DNA]</scope>
    <source>
        <strain evidence="2 3">MPI-CAGE-CH-0241</strain>
    </source>
</reference>
<protein>
    <submittedName>
        <fullName evidence="2">Uncharacterized protein</fullName>
    </submittedName>
</protein>
<dbReference type="AlphaFoldDB" id="A0A9P8VW32"/>
<feature type="compositionally biased region" description="Basic and acidic residues" evidence="1">
    <location>
        <begin position="11"/>
        <end position="42"/>
    </location>
</feature>
<accession>A0A9P8VW32</accession>
<dbReference type="OrthoDB" id="5336565at2759"/>
<proteinExistence type="predicted"/>
<gene>
    <name evidence="2" type="ORF">B0T10DRAFT_494894</name>
</gene>
<comment type="caution">
    <text evidence="2">The sequence shown here is derived from an EMBL/GenBank/DDBJ whole genome shotgun (WGS) entry which is preliminary data.</text>
</comment>
<organism evidence="2 3">
    <name type="scientific">Thelonectria olida</name>
    <dbReference type="NCBI Taxonomy" id="1576542"/>
    <lineage>
        <taxon>Eukaryota</taxon>
        <taxon>Fungi</taxon>
        <taxon>Dikarya</taxon>
        <taxon>Ascomycota</taxon>
        <taxon>Pezizomycotina</taxon>
        <taxon>Sordariomycetes</taxon>
        <taxon>Hypocreomycetidae</taxon>
        <taxon>Hypocreales</taxon>
        <taxon>Nectriaceae</taxon>
        <taxon>Thelonectria</taxon>
    </lineage>
</organism>
<feature type="region of interest" description="Disordered" evidence="1">
    <location>
        <begin position="70"/>
        <end position="94"/>
    </location>
</feature>
<dbReference type="Proteomes" id="UP000777438">
    <property type="component" value="Unassembled WGS sequence"/>
</dbReference>
<sequence>MARPYNQKRHRADEPSHQDDPTNGRKRQRTDESSHQDNHPTKEPSWQYPPEFWDRLSKIPLIHSAVEELEKRTYTRPSRPSPPTELAQNSSGSGCKELARFAGRTSGISIWSWLALTVDHEVRLRDKGDAEWTWNGRGHDDPPAYVTLGRDGQADNCSQSFVLPTQ</sequence>
<keyword evidence="3" id="KW-1185">Reference proteome</keyword>
<name>A0A9P8VW32_9HYPO</name>
<evidence type="ECO:0000313" key="2">
    <source>
        <dbReference type="EMBL" id="KAH6881139.1"/>
    </source>
</evidence>
<feature type="region of interest" description="Disordered" evidence="1">
    <location>
        <begin position="1"/>
        <end position="49"/>
    </location>
</feature>
<feature type="compositionally biased region" description="Basic residues" evidence="1">
    <location>
        <begin position="1"/>
        <end position="10"/>
    </location>
</feature>
<evidence type="ECO:0000313" key="3">
    <source>
        <dbReference type="Proteomes" id="UP000777438"/>
    </source>
</evidence>
<evidence type="ECO:0000256" key="1">
    <source>
        <dbReference type="SAM" id="MobiDB-lite"/>
    </source>
</evidence>